<organism evidence="1 2">
    <name type="scientific">Blastopirellula marina</name>
    <dbReference type="NCBI Taxonomy" id="124"/>
    <lineage>
        <taxon>Bacteria</taxon>
        <taxon>Pseudomonadati</taxon>
        <taxon>Planctomycetota</taxon>
        <taxon>Planctomycetia</taxon>
        <taxon>Pirellulales</taxon>
        <taxon>Pirellulaceae</taxon>
        <taxon>Blastopirellula</taxon>
    </lineage>
</organism>
<proteinExistence type="predicted"/>
<protein>
    <submittedName>
        <fullName evidence="1">Uncharacterized protein</fullName>
    </submittedName>
</protein>
<accession>A0A2S8G349</accession>
<dbReference type="EMBL" id="PUIA01000016">
    <property type="protein sequence ID" value="PQO38875.1"/>
    <property type="molecule type" value="Genomic_DNA"/>
</dbReference>
<reference evidence="1 2" key="1">
    <citation type="submission" date="2018-02" db="EMBL/GenBank/DDBJ databases">
        <title>Comparative genomes isolates from brazilian mangrove.</title>
        <authorList>
            <person name="Araujo J.E."/>
            <person name="Taketani R.G."/>
            <person name="Silva M.C.P."/>
            <person name="Loureco M.V."/>
            <person name="Andreote F.D."/>
        </authorList>
    </citation>
    <scope>NUCLEOTIDE SEQUENCE [LARGE SCALE GENOMIC DNA]</scope>
    <source>
        <strain evidence="1 2">HEX-2 MGV</strain>
    </source>
</reference>
<evidence type="ECO:0000313" key="2">
    <source>
        <dbReference type="Proteomes" id="UP000240009"/>
    </source>
</evidence>
<comment type="caution">
    <text evidence="1">The sequence shown here is derived from an EMBL/GenBank/DDBJ whole genome shotgun (WGS) entry which is preliminary data.</text>
</comment>
<sequence length="145" mass="16215">MPHYRLPSPAKANATLTKRGAQWDATIYHCTATNTYWLLHMDRKGNRFLYAYLIDGDKRVVDKSKKHAVPDDWTGDPETITVDLQTIQDSASQMPDAVNLPSGLEQLLDNGDRVLVTDFDNTVIGEVVKLNGVIAMKRKQGFGIN</sequence>
<dbReference type="RefSeq" id="WP_105350074.1">
    <property type="nucleotide sequence ID" value="NZ_PUIA01000016.1"/>
</dbReference>
<dbReference type="AlphaFoldDB" id="A0A2S8G349"/>
<dbReference type="Proteomes" id="UP000240009">
    <property type="component" value="Unassembled WGS sequence"/>
</dbReference>
<evidence type="ECO:0000313" key="1">
    <source>
        <dbReference type="EMBL" id="PQO38875.1"/>
    </source>
</evidence>
<name>A0A2S8G349_9BACT</name>
<gene>
    <name evidence="1" type="ORF">C5Y96_03110</name>
</gene>